<dbReference type="InterPro" id="IPR038063">
    <property type="entry name" value="Transpep_catalytic_dom"/>
</dbReference>
<dbReference type="Proteomes" id="UP000051906">
    <property type="component" value="Unassembled WGS sequence"/>
</dbReference>
<keyword evidence="9" id="KW-1185">Reference proteome</keyword>
<evidence type="ECO:0000256" key="1">
    <source>
        <dbReference type="ARBA" id="ARBA00004752"/>
    </source>
</evidence>
<keyword evidence="2" id="KW-0808">Transferase</keyword>
<dbReference type="Gene3D" id="2.40.440.10">
    <property type="entry name" value="L,D-transpeptidase catalytic domain-like"/>
    <property type="match status" value="1"/>
</dbReference>
<dbReference type="PROSITE" id="PS52029">
    <property type="entry name" value="LD_TPASE"/>
    <property type="match status" value="1"/>
</dbReference>
<feature type="domain" description="L,D-TPase catalytic" evidence="7">
    <location>
        <begin position="67"/>
        <end position="184"/>
    </location>
</feature>
<evidence type="ECO:0000313" key="8">
    <source>
        <dbReference type="EMBL" id="KRO01125.1"/>
    </source>
</evidence>
<comment type="caution">
    <text evidence="8">The sequence shown here is derived from an EMBL/GenBank/DDBJ whole genome shotgun (WGS) entry which is preliminary data.</text>
</comment>
<keyword evidence="4 6" id="KW-0573">Peptidoglycan synthesis</keyword>
<dbReference type="PATRIC" id="fig|616990.3.peg.588"/>
<dbReference type="PANTHER" id="PTHR30582:SF2">
    <property type="entry name" value="L,D-TRANSPEPTIDASE YCIB-RELATED"/>
    <property type="match status" value="1"/>
</dbReference>
<reference evidence="8 9" key="1">
    <citation type="journal article" date="2015" name="Genome Announc.">
        <title>Expanding the biotechnology potential of lactobacilli through comparative genomics of 213 strains and associated genera.</title>
        <authorList>
            <person name="Sun Z."/>
            <person name="Harris H.M."/>
            <person name="McCann A."/>
            <person name="Guo C."/>
            <person name="Argimon S."/>
            <person name="Zhang W."/>
            <person name="Yang X."/>
            <person name="Jeffery I.B."/>
            <person name="Cooney J.C."/>
            <person name="Kagawa T.F."/>
            <person name="Liu W."/>
            <person name="Song Y."/>
            <person name="Salvetti E."/>
            <person name="Wrobel A."/>
            <person name="Rasinkangas P."/>
            <person name="Parkhill J."/>
            <person name="Rea M.C."/>
            <person name="O'Sullivan O."/>
            <person name="Ritari J."/>
            <person name="Douillard F.P."/>
            <person name="Paul Ross R."/>
            <person name="Yang R."/>
            <person name="Briner A.E."/>
            <person name="Felis G.E."/>
            <person name="de Vos W.M."/>
            <person name="Barrangou R."/>
            <person name="Klaenhammer T.R."/>
            <person name="Caufield P.W."/>
            <person name="Cui Y."/>
            <person name="Zhang H."/>
            <person name="O'Toole P.W."/>
        </authorList>
    </citation>
    <scope>NUCLEOTIDE SEQUENCE [LARGE SCALE GENOMIC DNA]</scope>
    <source>
        <strain evidence="8 9">DSM 22467</strain>
    </source>
</reference>
<evidence type="ECO:0000256" key="5">
    <source>
        <dbReference type="ARBA" id="ARBA00023316"/>
    </source>
</evidence>
<gene>
    <name evidence="8" type="ORF">IV54_GL000549</name>
</gene>
<dbReference type="OrthoDB" id="177750at2"/>
<dbReference type="EMBL" id="JQCA01000121">
    <property type="protein sequence ID" value="KRO01125.1"/>
    <property type="molecule type" value="Genomic_DNA"/>
</dbReference>
<evidence type="ECO:0000313" key="9">
    <source>
        <dbReference type="Proteomes" id="UP000051906"/>
    </source>
</evidence>
<dbReference type="Pfam" id="PF03734">
    <property type="entry name" value="YkuD"/>
    <property type="match status" value="1"/>
</dbReference>
<dbReference type="GO" id="GO:0018104">
    <property type="term" value="P:peptidoglycan-protein cross-linking"/>
    <property type="evidence" value="ECO:0007669"/>
    <property type="project" value="TreeGrafter"/>
</dbReference>
<dbReference type="RefSeq" id="WP_057879052.1">
    <property type="nucleotide sequence ID" value="NZ_JQCA01000121.1"/>
</dbReference>
<dbReference type="UniPathway" id="UPA00219"/>
<dbReference type="SUPFAM" id="SSF141523">
    <property type="entry name" value="L,D-transpeptidase catalytic domain-like"/>
    <property type="match status" value="1"/>
</dbReference>
<dbReference type="PANTHER" id="PTHR30582">
    <property type="entry name" value="L,D-TRANSPEPTIDASE"/>
    <property type="match status" value="1"/>
</dbReference>
<keyword evidence="5 6" id="KW-0961">Cell wall biogenesis/degradation</keyword>
<dbReference type="GO" id="GO:0008360">
    <property type="term" value="P:regulation of cell shape"/>
    <property type="evidence" value="ECO:0007669"/>
    <property type="project" value="UniProtKB-UniRule"/>
</dbReference>
<dbReference type="GO" id="GO:0071972">
    <property type="term" value="F:peptidoglycan L,D-transpeptidase activity"/>
    <property type="evidence" value="ECO:0007669"/>
    <property type="project" value="TreeGrafter"/>
</dbReference>
<organism evidence="8 9">
    <name type="scientific">Levilactobacillus paucivorans</name>
    <dbReference type="NCBI Taxonomy" id="616990"/>
    <lineage>
        <taxon>Bacteria</taxon>
        <taxon>Bacillati</taxon>
        <taxon>Bacillota</taxon>
        <taxon>Bacilli</taxon>
        <taxon>Lactobacillales</taxon>
        <taxon>Lactobacillaceae</taxon>
        <taxon>Levilactobacillus</taxon>
    </lineage>
</organism>
<evidence type="ECO:0000256" key="6">
    <source>
        <dbReference type="PROSITE-ProRule" id="PRU01373"/>
    </source>
</evidence>
<protein>
    <submittedName>
        <fullName evidence="8">ErfK YbiS YcfS YnhG</fullName>
    </submittedName>
</protein>
<dbReference type="GO" id="GO:0016740">
    <property type="term" value="F:transferase activity"/>
    <property type="evidence" value="ECO:0007669"/>
    <property type="project" value="UniProtKB-KW"/>
</dbReference>
<dbReference type="CDD" id="cd16913">
    <property type="entry name" value="YkuD_like"/>
    <property type="match status" value="1"/>
</dbReference>
<name>A0A0R2LH50_9LACO</name>
<dbReference type="InterPro" id="IPR050979">
    <property type="entry name" value="LD-transpeptidase"/>
</dbReference>
<comment type="pathway">
    <text evidence="1 6">Cell wall biogenesis; peptidoglycan biosynthesis.</text>
</comment>
<dbReference type="GO" id="GO:0005576">
    <property type="term" value="C:extracellular region"/>
    <property type="evidence" value="ECO:0007669"/>
    <property type="project" value="TreeGrafter"/>
</dbReference>
<dbReference type="GO" id="GO:0071555">
    <property type="term" value="P:cell wall organization"/>
    <property type="evidence" value="ECO:0007669"/>
    <property type="project" value="UniProtKB-UniRule"/>
</dbReference>
<evidence type="ECO:0000256" key="3">
    <source>
        <dbReference type="ARBA" id="ARBA00022960"/>
    </source>
</evidence>
<accession>A0A0R2LH50</accession>
<evidence type="ECO:0000259" key="7">
    <source>
        <dbReference type="PROSITE" id="PS52029"/>
    </source>
</evidence>
<feature type="active site" description="Proton donor/acceptor" evidence="6">
    <location>
        <position position="134"/>
    </location>
</feature>
<keyword evidence="3 6" id="KW-0133">Cell shape</keyword>
<sequence length="184" mass="20930">MKKFRIGLITGLAIFALFGGVIGTNLPGNQVTAYAKTTKKVKKAKKPRWERPSENKPYPNLKVHKHVYLQVSLKKQRVYVMSKHHKVLYTMICSTGKKSTPTPKGTFHIQNRGKHFVGANYWTSFKGWGIYMFHSVVINSQGHYIKSEAKKLGHRASHGCIRMPIPDAHWINSHIPAKTKVIIK</sequence>
<dbReference type="AlphaFoldDB" id="A0A0R2LH50"/>
<dbReference type="InterPro" id="IPR005490">
    <property type="entry name" value="LD_TPept_cat_dom"/>
</dbReference>
<feature type="active site" description="Nucleophile" evidence="6">
    <location>
        <position position="160"/>
    </location>
</feature>
<evidence type="ECO:0000256" key="2">
    <source>
        <dbReference type="ARBA" id="ARBA00022679"/>
    </source>
</evidence>
<proteinExistence type="predicted"/>
<evidence type="ECO:0000256" key="4">
    <source>
        <dbReference type="ARBA" id="ARBA00022984"/>
    </source>
</evidence>